<keyword evidence="1" id="KW-1133">Transmembrane helix</keyword>
<accession>A0A9D4Q812</accession>
<keyword evidence="1" id="KW-0472">Membrane</keyword>
<dbReference type="Proteomes" id="UP000821837">
    <property type="component" value="Unassembled WGS sequence"/>
</dbReference>
<reference evidence="2" key="2">
    <citation type="submission" date="2021-09" db="EMBL/GenBank/DDBJ databases">
        <authorList>
            <person name="Jia N."/>
            <person name="Wang J."/>
            <person name="Shi W."/>
            <person name="Du L."/>
            <person name="Sun Y."/>
            <person name="Zhan W."/>
            <person name="Jiang J."/>
            <person name="Wang Q."/>
            <person name="Zhang B."/>
            <person name="Ji P."/>
            <person name="Sakyi L.B."/>
            <person name="Cui X."/>
            <person name="Yuan T."/>
            <person name="Jiang B."/>
            <person name="Yang W."/>
            <person name="Lam T.T.-Y."/>
            <person name="Chang Q."/>
            <person name="Ding S."/>
            <person name="Wang X."/>
            <person name="Zhu J."/>
            <person name="Ruan X."/>
            <person name="Zhao L."/>
            <person name="Wei J."/>
            <person name="Que T."/>
            <person name="Du C."/>
            <person name="Cheng J."/>
            <person name="Dai P."/>
            <person name="Han X."/>
            <person name="Huang E."/>
            <person name="Gao Y."/>
            <person name="Liu J."/>
            <person name="Shao H."/>
            <person name="Ye R."/>
            <person name="Li L."/>
            <person name="Wei W."/>
            <person name="Wang X."/>
            <person name="Wang C."/>
            <person name="Huo Q."/>
            <person name="Li W."/>
            <person name="Guo W."/>
            <person name="Chen H."/>
            <person name="Chen S."/>
            <person name="Zhou L."/>
            <person name="Zhou L."/>
            <person name="Ni X."/>
            <person name="Tian J."/>
            <person name="Zhou Y."/>
            <person name="Sheng Y."/>
            <person name="Liu T."/>
            <person name="Pan Y."/>
            <person name="Xia L."/>
            <person name="Li J."/>
            <person name="Zhao F."/>
            <person name="Cao W."/>
        </authorList>
    </citation>
    <scope>NUCLEOTIDE SEQUENCE</scope>
    <source>
        <strain evidence="2">Rsan-2018</strain>
        <tissue evidence="2">Larvae</tissue>
    </source>
</reference>
<evidence type="ECO:0000313" key="3">
    <source>
        <dbReference type="Proteomes" id="UP000821837"/>
    </source>
</evidence>
<keyword evidence="1" id="KW-0812">Transmembrane</keyword>
<name>A0A9D4Q812_RHISA</name>
<gene>
    <name evidence="2" type="ORF">HPB52_024059</name>
</gene>
<comment type="caution">
    <text evidence="2">The sequence shown here is derived from an EMBL/GenBank/DDBJ whole genome shotgun (WGS) entry which is preliminary data.</text>
</comment>
<sequence>MSGIVQNTSSSWDTEVPSVSPCFEHTALVWLPCSVAWLLGLCEACILAHRDDRANSYSGLFLTKLVLPFWVRVIGFSGAHDIPDNYLAYGSLYAPH</sequence>
<keyword evidence="3" id="KW-1185">Reference proteome</keyword>
<feature type="transmembrane region" description="Helical" evidence="1">
    <location>
        <begin position="27"/>
        <end position="48"/>
    </location>
</feature>
<proteinExistence type="predicted"/>
<dbReference type="AlphaFoldDB" id="A0A9D4Q812"/>
<evidence type="ECO:0000313" key="2">
    <source>
        <dbReference type="EMBL" id="KAH7970089.1"/>
    </source>
</evidence>
<reference evidence="2" key="1">
    <citation type="journal article" date="2020" name="Cell">
        <title>Large-Scale Comparative Analyses of Tick Genomes Elucidate Their Genetic Diversity and Vector Capacities.</title>
        <authorList>
            <consortium name="Tick Genome and Microbiome Consortium (TIGMIC)"/>
            <person name="Jia N."/>
            <person name="Wang J."/>
            <person name="Shi W."/>
            <person name="Du L."/>
            <person name="Sun Y."/>
            <person name="Zhan W."/>
            <person name="Jiang J.F."/>
            <person name="Wang Q."/>
            <person name="Zhang B."/>
            <person name="Ji P."/>
            <person name="Bell-Sakyi L."/>
            <person name="Cui X.M."/>
            <person name="Yuan T.T."/>
            <person name="Jiang B.G."/>
            <person name="Yang W.F."/>
            <person name="Lam T.T."/>
            <person name="Chang Q.C."/>
            <person name="Ding S.J."/>
            <person name="Wang X.J."/>
            <person name="Zhu J.G."/>
            <person name="Ruan X.D."/>
            <person name="Zhao L."/>
            <person name="Wei J.T."/>
            <person name="Ye R.Z."/>
            <person name="Que T.C."/>
            <person name="Du C.H."/>
            <person name="Zhou Y.H."/>
            <person name="Cheng J.X."/>
            <person name="Dai P.F."/>
            <person name="Guo W.B."/>
            <person name="Han X.H."/>
            <person name="Huang E.J."/>
            <person name="Li L.F."/>
            <person name="Wei W."/>
            <person name="Gao Y.C."/>
            <person name="Liu J.Z."/>
            <person name="Shao H.Z."/>
            <person name="Wang X."/>
            <person name="Wang C.C."/>
            <person name="Yang T.C."/>
            <person name="Huo Q.B."/>
            <person name="Li W."/>
            <person name="Chen H.Y."/>
            <person name="Chen S.E."/>
            <person name="Zhou L.G."/>
            <person name="Ni X.B."/>
            <person name="Tian J.H."/>
            <person name="Sheng Y."/>
            <person name="Liu T."/>
            <person name="Pan Y.S."/>
            <person name="Xia L.Y."/>
            <person name="Li J."/>
            <person name="Zhao F."/>
            <person name="Cao W.C."/>
        </authorList>
    </citation>
    <scope>NUCLEOTIDE SEQUENCE</scope>
    <source>
        <strain evidence="2">Rsan-2018</strain>
    </source>
</reference>
<organism evidence="2 3">
    <name type="scientific">Rhipicephalus sanguineus</name>
    <name type="common">Brown dog tick</name>
    <name type="synonym">Ixodes sanguineus</name>
    <dbReference type="NCBI Taxonomy" id="34632"/>
    <lineage>
        <taxon>Eukaryota</taxon>
        <taxon>Metazoa</taxon>
        <taxon>Ecdysozoa</taxon>
        <taxon>Arthropoda</taxon>
        <taxon>Chelicerata</taxon>
        <taxon>Arachnida</taxon>
        <taxon>Acari</taxon>
        <taxon>Parasitiformes</taxon>
        <taxon>Ixodida</taxon>
        <taxon>Ixodoidea</taxon>
        <taxon>Ixodidae</taxon>
        <taxon>Rhipicephalinae</taxon>
        <taxon>Rhipicephalus</taxon>
        <taxon>Rhipicephalus</taxon>
    </lineage>
</organism>
<dbReference type="EMBL" id="JABSTV010001248">
    <property type="protein sequence ID" value="KAH7970089.1"/>
    <property type="molecule type" value="Genomic_DNA"/>
</dbReference>
<evidence type="ECO:0000256" key="1">
    <source>
        <dbReference type="SAM" id="Phobius"/>
    </source>
</evidence>
<protein>
    <submittedName>
        <fullName evidence="2">Uncharacterized protein</fullName>
    </submittedName>
</protein>
<dbReference type="VEuPathDB" id="VectorBase:RSAN_025963"/>